<keyword evidence="2" id="KW-1185">Reference proteome</keyword>
<protein>
    <submittedName>
        <fullName evidence="1">Uncharacterized protein</fullName>
    </submittedName>
</protein>
<dbReference type="EMBL" id="JAYKXP010000119">
    <property type="protein sequence ID" value="KAK7024605.1"/>
    <property type="molecule type" value="Genomic_DNA"/>
</dbReference>
<evidence type="ECO:0000313" key="1">
    <source>
        <dbReference type="EMBL" id="KAK7024605.1"/>
    </source>
</evidence>
<dbReference type="AlphaFoldDB" id="A0AAW0BG16"/>
<evidence type="ECO:0000313" key="2">
    <source>
        <dbReference type="Proteomes" id="UP001383192"/>
    </source>
</evidence>
<dbReference type="Proteomes" id="UP001383192">
    <property type="component" value="Unassembled WGS sequence"/>
</dbReference>
<proteinExistence type="predicted"/>
<reference evidence="1 2" key="1">
    <citation type="submission" date="2024-01" db="EMBL/GenBank/DDBJ databases">
        <title>A draft genome for a cacao thread blight-causing isolate of Paramarasmius palmivorus.</title>
        <authorList>
            <person name="Baruah I.K."/>
            <person name="Bukari Y."/>
            <person name="Amoako-Attah I."/>
            <person name="Meinhardt L.W."/>
            <person name="Bailey B.A."/>
            <person name="Cohen S.P."/>
        </authorList>
    </citation>
    <scope>NUCLEOTIDE SEQUENCE [LARGE SCALE GENOMIC DNA]</scope>
    <source>
        <strain evidence="1 2">GH-12</strain>
    </source>
</reference>
<name>A0AAW0BG16_9AGAR</name>
<organism evidence="1 2">
    <name type="scientific">Paramarasmius palmivorus</name>
    <dbReference type="NCBI Taxonomy" id="297713"/>
    <lineage>
        <taxon>Eukaryota</taxon>
        <taxon>Fungi</taxon>
        <taxon>Dikarya</taxon>
        <taxon>Basidiomycota</taxon>
        <taxon>Agaricomycotina</taxon>
        <taxon>Agaricomycetes</taxon>
        <taxon>Agaricomycetidae</taxon>
        <taxon>Agaricales</taxon>
        <taxon>Marasmiineae</taxon>
        <taxon>Marasmiaceae</taxon>
        <taxon>Paramarasmius</taxon>
    </lineage>
</organism>
<gene>
    <name evidence="1" type="ORF">VNI00_016166</name>
</gene>
<accession>A0AAW0BG16</accession>
<comment type="caution">
    <text evidence="1">The sequence shown here is derived from an EMBL/GenBank/DDBJ whole genome shotgun (WGS) entry which is preliminary data.</text>
</comment>
<sequence length="75" mass="8178">MLVVLFRYITVGLVPNPDFLCTSTAQIFKVIGLAITKSFHPRIMHVPFLFVLGAGRVAWHVIFEHGANGLGSPGT</sequence>